<evidence type="ECO:0000259" key="1">
    <source>
        <dbReference type="Pfam" id="PF13847"/>
    </source>
</evidence>
<dbReference type="InterPro" id="IPR029063">
    <property type="entry name" value="SAM-dependent_MTases_sf"/>
</dbReference>
<dbReference type="InterPro" id="IPR025714">
    <property type="entry name" value="Methyltranfer_dom"/>
</dbReference>
<sequence length="444" mass="50047">MPEKPADLVEKIRKQFDFGPYPRIPLDKSPKEDANQLFIHNLVTPCYLRDQKVVSTDGKLILDAGCGSGYKSLLLAAANPGAHIVGIDFSETSVNLARQRMQYHNLGNTSEFHVLSIEELPSLGLQFDYINCDEVLYLLPDQVAGLAAMRAVLKPEGVIRANLHSALQRSAFFRAQTLFGEMGLLEGNPEEMEMGLVQEIMKALKEGVDLKQRTWRPAYESNNAQEALMSNHMLQGDKGFTIPEMFSYLDAAGLELISMVNWRQWNLLDLFIDPDNLPVFLAMSLPELSLREQLRLFELFHPVHRLLDFWCGHPQPSPPQPLASWSATDWEQSVIHLHPQLRTEKVKDKLIDSLQTWQPLDLFPLINATAVQSVFIDPLAGSCLLALMEAPLPFPVLRDRWLQVLPRDPLTLDALNSDPVPAPLRQVLTRLEMFLYVLIDGAGN</sequence>
<dbReference type="GO" id="GO:0032259">
    <property type="term" value="P:methylation"/>
    <property type="evidence" value="ECO:0007669"/>
    <property type="project" value="UniProtKB-KW"/>
</dbReference>
<dbReference type="PANTHER" id="PTHR43464:SF91">
    <property type="entry name" value="SLL0487 PROTEIN"/>
    <property type="match status" value="1"/>
</dbReference>
<dbReference type="Pfam" id="PF13847">
    <property type="entry name" value="Methyltransf_31"/>
    <property type="match status" value="1"/>
</dbReference>
<dbReference type="CDD" id="cd02440">
    <property type="entry name" value="AdoMet_MTases"/>
    <property type="match status" value="1"/>
</dbReference>
<gene>
    <name evidence="2" type="ordered locus">Cyan7425_1999</name>
</gene>
<dbReference type="eggNOG" id="COG2226">
    <property type="taxonomic scope" value="Bacteria"/>
</dbReference>
<dbReference type="Gene3D" id="3.40.50.150">
    <property type="entry name" value="Vaccinia Virus protein VP39"/>
    <property type="match status" value="1"/>
</dbReference>
<dbReference type="OrthoDB" id="649979at2"/>
<dbReference type="STRING" id="395961.Cyan7425_1999"/>
<name>B8HTD8_CYAP4</name>
<dbReference type="HOGENOM" id="CLU_622297_0_0_3"/>
<dbReference type="KEGG" id="cyn:Cyan7425_1999"/>
<dbReference type="SUPFAM" id="SSF53335">
    <property type="entry name" value="S-adenosyl-L-methionine-dependent methyltransferases"/>
    <property type="match status" value="1"/>
</dbReference>
<evidence type="ECO:0000313" key="2">
    <source>
        <dbReference type="EMBL" id="ACL44364.1"/>
    </source>
</evidence>
<protein>
    <submittedName>
        <fullName evidence="2">Methyltransferase type 11</fullName>
    </submittedName>
</protein>
<reference evidence="2" key="1">
    <citation type="submission" date="2009-01" db="EMBL/GenBank/DDBJ databases">
        <title>Complete sequence of chromosome Cyanothece sp. PCC 7425.</title>
        <authorList>
            <consortium name="US DOE Joint Genome Institute"/>
            <person name="Lucas S."/>
            <person name="Copeland A."/>
            <person name="Lapidus A."/>
            <person name="Glavina del Rio T."/>
            <person name="Dalin E."/>
            <person name="Tice H."/>
            <person name="Bruce D."/>
            <person name="Goodwin L."/>
            <person name="Pitluck S."/>
            <person name="Sims D."/>
            <person name="Meineke L."/>
            <person name="Brettin T."/>
            <person name="Detter J.C."/>
            <person name="Han C."/>
            <person name="Larimer F."/>
            <person name="Land M."/>
            <person name="Hauser L."/>
            <person name="Kyrpides N."/>
            <person name="Ovchinnikova G."/>
            <person name="Liberton M."/>
            <person name="Stoeckel J."/>
            <person name="Banerjee A."/>
            <person name="Singh A."/>
            <person name="Page L."/>
            <person name="Sato H."/>
            <person name="Zhao L."/>
            <person name="Sherman L."/>
            <person name="Pakrasi H."/>
            <person name="Richardson P."/>
        </authorList>
    </citation>
    <scope>NUCLEOTIDE SEQUENCE</scope>
    <source>
        <strain evidence="2">PCC 7425</strain>
    </source>
</reference>
<dbReference type="GO" id="GO:0008168">
    <property type="term" value="F:methyltransferase activity"/>
    <property type="evidence" value="ECO:0007669"/>
    <property type="project" value="UniProtKB-KW"/>
</dbReference>
<dbReference type="AlphaFoldDB" id="B8HTD8"/>
<organism evidence="2">
    <name type="scientific">Cyanothece sp. (strain PCC 7425 / ATCC 29141)</name>
    <dbReference type="NCBI Taxonomy" id="395961"/>
    <lineage>
        <taxon>Bacteria</taxon>
        <taxon>Bacillati</taxon>
        <taxon>Cyanobacteriota</taxon>
        <taxon>Cyanophyceae</taxon>
        <taxon>Gomontiellales</taxon>
        <taxon>Cyanothecaceae</taxon>
        <taxon>Cyanothece</taxon>
    </lineage>
</organism>
<proteinExistence type="predicted"/>
<dbReference type="PANTHER" id="PTHR43464">
    <property type="entry name" value="METHYLTRANSFERASE"/>
    <property type="match status" value="1"/>
</dbReference>
<dbReference type="EMBL" id="CP001344">
    <property type="protein sequence ID" value="ACL44364.1"/>
    <property type="molecule type" value="Genomic_DNA"/>
</dbReference>
<accession>B8HTD8</accession>
<keyword evidence="2" id="KW-0808">Transferase</keyword>
<feature type="domain" description="Methyltransferase" evidence="1">
    <location>
        <begin position="57"/>
        <end position="167"/>
    </location>
</feature>
<keyword evidence="2" id="KW-0489">Methyltransferase</keyword>